<dbReference type="GO" id="GO:0009653">
    <property type="term" value="P:anatomical structure morphogenesis"/>
    <property type="evidence" value="ECO:0007669"/>
    <property type="project" value="TreeGrafter"/>
</dbReference>
<dbReference type="CDD" id="cd20035">
    <property type="entry name" value="FH_FOXQ2-like"/>
    <property type="match status" value="1"/>
</dbReference>
<dbReference type="InterPro" id="IPR036390">
    <property type="entry name" value="WH_DNA-bd_sf"/>
</dbReference>
<feature type="domain" description="Fork-head" evidence="5">
    <location>
        <begin position="89"/>
        <end position="181"/>
    </location>
</feature>
<feature type="compositionally biased region" description="Polar residues" evidence="4">
    <location>
        <begin position="288"/>
        <end position="300"/>
    </location>
</feature>
<evidence type="ECO:0000256" key="3">
    <source>
        <dbReference type="PROSITE-ProRule" id="PRU00089"/>
    </source>
</evidence>
<keyword evidence="1 3" id="KW-0238">DNA-binding</keyword>
<evidence type="ECO:0000259" key="5">
    <source>
        <dbReference type="PROSITE" id="PS50039"/>
    </source>
</evidence>
<dbReference type="Pfam" id="PF00250">
    <property type="entry name" value="Forkhead"/>
    <property type="match status" value="1"/>
</dbReference>
<keyword evidence="7" id="KW-1185">Reference proteome</keyword>
<dbReference type="GO" id="GO:0005634">
    <property type="term" value="C:nucleus"/>
    <property type="evidence" value="ECO:0007669"/>
    <property type="project" value="UniProtKB-SubCell"/>
</dbReference>
<dbReference type="PROSITE" id="PS50039">
    <property type="entry name" value="FORK_HEAD_3"/>
    <property type="match status" value="1"/>
</dbReference>
<dbReference type="SUPFAM" id="SSF46785">
    <property type="entry name" value="Winged helix' DNA-binding domain"/>
    <property type="match status" value="1"/>
</dbReference>
<protein>
    <recommendedName>
        <fullName evidence="5">Fork-head domain-containing protein</fullName>
    </recommendedName>
</protein>
<dbReference type="PROSITE" id="PS00658">
    <property type="entry name" value="FORK_HEAD_2"/>
    <property type="match status" value="1"/>
</dbReference>
<dbReference type="InterPro" id="IPR047519">
    <property type="entry name" value="FH_FOXQ2-like"/>
</dbReference>
<name>A0A564YA67_HYMDI</name>
<dbReference type="InterPro" id="IPR030456">
    <property type="entry name" value="TF_fork_head_CS_2"/>
</dbReference>
<comment type="subcellular location">
    <subcellularLocation>
        <location evidence="3">Nucleus</location>
    </subcellularLocation>
</comment>
<dbReference type="SMART" id="SM00339">
    <property type="entry name" value="FH"/>
    <property type="match status" value="1"/>
</dbReference>
<evidence type="ECO:0000256" key="2">
    <source>
        <dbReference type="ARBA" id="ARBA00023242"/>
    </source>
</evidence>
<feature type="compositionally biased region" description="Basic and acidic residues" evidence="4">
    <location>
        <begin position="277"/>
        <end position="287"/>
    </location>
</feature>
<dbReference type="Proteomes" id="UP000321570">
    <property type="component" value="Unassembled WGS sequence"/>
</dbReference>
<evidence type="ECO:0000313" key="7">
    <source>
        <dbReference type="Proteomes" id="UP000321570"/>
    </source>
</evidence>
<feature type="compositionally biased region" description="Pro residues" evidence="4">
    <location>
        <begin position="204"/>
        <end position="217"/>
    </location>
</feature>
<dbReference type="AlphaFoldDB" id="A0A564YA67"/>
<dbReference type="InterPro" id="IPR001766">
    <property type="entry name" value="Fork_head_dom"/>
</dbReference>
<dbReference type="PANTHER" id="PTHR11829:SF343">
    <property type="entry name" value="FORK-HEAD DOMAIN-CONTAINING PROTEIN"/>
    <property type="match status" value="1"/>
</dbReference>
<dbReference type="FunFam" id="1.10.10.10:FF:000352">
    <property type="entry name" value="Forkhead box Q2"/>
    <property type="match status" value="1"/>
</dbReference>
<dbReference type="EMBL" id="CABIJS010000123">
    <property type="protein sequence ID" value="VUZ44152.1"/>
    <property type="molecule type" value="Genomic_DNA"/>
</dbReference>
<evidence type="ECO:0000313" key="6">
    <source>
        <dbReference type="EMBL" id="VUZ44152.1"/>
    </source>
</evidence>
<dbReference type="PANTHER" id="PTHR11829">
    <property type="entry name" value="FORKHEAD BOX PROTEIN"/>
    <property type="match status" value="1"/>
</dbReference>
<feature type="region of interest" description="Disordered" evidence="4">
    <location>
        <begin position="263"/>
        <end position="300"/>
    </location>
</feature>
<dbReference type="InterPro" id="IPR050211">
    <property type="entry name" value="FOX_domain-containing"/>
</dbReference>
<evidence type="ECO:0000256" key="4">
    <source>
        <dbReference type="SAM" id="MobiDB-lite"/>
    </source>
</evidence>
<feature type="region of interest" description="Disordered" evidence="4">
    <location>
        <begin position="187"/>
        <end position="217"/>
    </location>
</feature>
<dbReference type="GO" id="GO:0000981">
    <property type="term" value="F:DNA-binding transcription factor activity, RNA polymerase II-specific"/>
    <property type="evidence" value="ECO:0007669"/>
    <property type="project" value="TreeGrafter"/>
</dbReference>
<dbReference type="GO" id="GO:0030154">
    <property type="term" value="P:cell differentiation"/>
    <property type="evidence" value="ECO:0007669"/>
    <property type="project" value="TreeGrafter"/>
</dbReference>
<dbReference type="GO" id="GO:0000978">
    <property type="term" value="F:RNA polymerase II cis-regulatory region sequence-specific DNA binding"/>
    <property type="evidence" value="ECO:0007669"/>
    <property type="project" value="TreeGrafter"/>
</dbReference>
<organism evidence="6 7">
    <name type="scientific">Hymenolepis diminuta</name>
    <name type="common">Rat tapeworm</name>
    <dbReference type="NCBI Taxonomy" id="6216"/>
    <lineage>
        <taxon>Eukaryota</taxon>
        <taxon>Metazoa</taxon>
        <taxon>Spiralia</taxon>
        <taxon>Lophotrochozoa</taxon>
        <taxon>Platyhelminthes</taxon>
        <taxon>Cestoda</taxon>
        <taxon>Eucestoda</taxon>
        <taxon>Cyclophyllidea</taxon>
        <taxon>Hymenolepididae</taxon>
        <taxon>Hymenolepis</taxon>
    </lineage>
</organism>
<keyword evidence="2 3" id="KW-0539">Nucleus</keyword>
<dbReference type="PRINTS" id="PR00053">
    <property type="entry name" value="FORKHEAD"/>
</dbReference>
<dbReference type="Gene3D" id="1.10.10.10">
    <property type="entry name" value="Winged helix-like DNA-binding domain superfamily/Winged helix DNA-binding domain"/>
    <property type="match status" value="1"/>
</dbReference>
<feature type="DNA-binding region" description="Fork-head" evidence="3">
    <location>
        <begin position="89"/>
        <end position="181"/>
    </location>
</feature>
<sequence>MDERSQLVPLNLCSPTLLLGELKSINNAFLQSSPLLQSLQTVQPNPLPGNLDLPLYSRTPGGYNLPLGGAPMLLPDYRIQQRTTEEEPKPNFSYIGLIAKAILSSKDRRMVLSEIYEWIQVNYAYFRSRGPGWRNSIRHNLSLNDCFIKVGRSSNGKGHYWGIHPANVEDFCRGDFRRRRAQRKVRRALGLSCPGDGEDSDSPPISPPPQSCGFPPLPLRSIANTDRRCLLPSDPSMDMFTALLNSLASSGILPPNPNAFHSSQLPLPPYLPNTQSLEKEQDVRECSRSPSQPRPVSNGGSFSVAKKWGIGGIGGIGEIGWVDGWIGGWVGCSRHNDDDDDYATTAAAAAVDRAIGKSLVAVNFARFLITEISSDLYKTSIRNKKHKVLDEIIQAKCFIRMKSVTMLMNVQHEGHAR</sequence>
<evidence type="ECO:0000256" key="1">
    <source>
        <dbReference type="ARBA" id="ARBA00023125"/>
    </source>
</evidence>
<gene>
    <name evidence="6" type="ORF">WMSIL1_LOCUS4645</name>
</gene>
<accession>A0A564YA67</accession>
<proteinExistence type="predicted"/>
<dbReference type="InterPro" id="IPR036388">
    <property type="entry name" value="WH-like_DNA-bd_sf"/>
</dbReference>
<reference evidence="6 7" key="1">
    <citation type="submission" date="2019-07" db="EMBL/GenBank/DDBJ databases">
        <authorList>
            <person name="Jastrzebski P J."/>
            <person name="Paukszto L."/>
            <person name="Jastrzebski P J."/>
        </authorList>
    </citation>
    <scope>NUCLEOTIDE SEQUENCE [LARGE SCALE GENOMIC DNA]</scope>
    <source>
        <strain evidence="6 7">WMS-il1</strain>
    </source>
</reference>